<accession>A0A3G8LPJ3</accession>
<dbReference type="Proteomes" id="UP000278035">
    <property type="component" value="Chromosome"/>
</dbReference>
<name>A0A3G8LPJ3_9GAMM</name>
<sequence>MKTISGDTIYNHLAYRSGGALLTSDEMESINNIQDVEDTFEVEDENEVIETEYLSQVLIENEISSYQQYLDFYNEIPARAFALDLPNKINDGVISWSEIKKSINHKTAELPEFYDDIVNFIKENNIKNEDEYLSLRRQVKPIDRESLPKNIQNYKIDWYSYLR</sequence>
<dbReference type="RefSeq" id="WP_124729336.1">
    <property type="nucleotide sequence ID" value="NZ_CBCSKC010000082.1"/>
</dbReference>
<dbReference type="AlphaFoldDB" id="A0A3G8LPJ3"/>
<evidence type="ECO:0000313" key="1">
    <source>
        <dbReference type="EMBL" id="AZG71713.1"/>
    </source>
</evidence>
<dbReference type="EMBL" id="CP034015">
    <property type="protein sequence ID" value="AZG71713.1"/>
    <property type="molecule type" value="Genomic_DNA"/>
</dbReference>
<proteinExistence type="predicted"/>
<gene>
    <name evidence="1" type="ORF">EGC82_02380</name>
</gene>
<evidence type="ECO:0000313" key="2">
    <source>
        <dbReference type="Proteomes" id="UP000278035"/>
    </source>
</evidence>
<dbReference type="KEGG" id="slj:EGC82_02380"/>
<protein>
    <submittedName>
        <fullName evidence="1">Uncharacterized protein</fullName>
    </submittedName>
</protein>
<organism evidence="1 2">
    <name type="scientific">Shewanella livingstonensis</name>
    <dbReference type="NCBI Taxonomy" id="150120"/>
    <lineage>
        <taxon>Bacteria</taxon>
        <taxon>Pseudomonadati</taxon>
        <taxon>Pseudomonadota</taxon>
        <taxon>Gammaproteobacteria</taxon>
        <taxon>Alteromonadales</taxon>
        <taxon>Shewanellaceae</taxon>
        <taxon>Shewanella</taxon>
    </lineage>
</organism>
<reference evidence="2" key="1">
    <citation type="submission" date="2018-11" db="EMBL/GenBank/DDBJ databases">
        <title>Shewanella sp. M2.</title>
        <authorList>
            <person name="Hwang Y.J."/>
            <person name="Hwang C.Y."/>
        </authorList>
    </citation>
    <scope>NUCLEOTIDE SEQUENCE [LARGE SCALE GENOMIC DNA]</scope>
    <source>
        <strain evidence="2">LMG 19866</strain>
    </source>
</reference>
<keyword evidence="2" id="KW-1185">Reference proteome</keyword>